<sequence length="149" mass="15764">MKTPLLAGLALVLALGACGSRLNPMNWFGGARETAPVASVEGPVTRVDTRPLVAQVISLDVKRMQGGAIVRAVGLPPTQGFWQADLVARPLVDGVQVYEFRVSPPPVPNAVSTQRSREISVATFISSYQLEGIRQITVQSAGNALTSGR</sequence>
<name>A0A2T4JWI0_9RHOB</name>
<accession>A0A2T4JWI0</accession>
<evidence type="ECO:0000313" key="2">
    <source>
        <dbReference type="Proteomes" id="UP000241010"/>
    </source>
</evidence>
<evidence type="ECO:0008006" key="3">
    <source>
        <dbReference type="Google" id="ProtNLM"/>
    </source>
</evidence>
<dbReference type="Proteomes" id="UP000241010">
    <property type="component" value="Unassembled WGS sequence"/>
</dbReference>
<dbReference type="RefSeq" id="WP_107663414.1">
    <property type="nucleotide sequence ID" value="NZ_PZKG01000026.1"/>
</dbReference>
<proteinExistence type="predicted"/>
<organism evidence="1 2">
    <name type="scientific">Cereibacter changlensis JA139</name>
    <dbReference type="NCBI Taxonomy" id="1188249"/>
    <lineage>
        <taxon>Bacteria</taxon>
        <taxon>Pseudomonadati</taxon>
        <taxon>Pseudomonadota</taxon>
        <taxon>Alphaproteobacteria</taxon>
        <taxon>Rhodobacterales</taxon>
        <taxon>Paracoccaceae</taxon>
        <taxon>Cereibacter</taxon>
    </lineage>
</organism>
<dbReference type="PROSITE" id="PS51257">
    <property type="entry name" value="PROKAR_LIPOPROTEIN"/>
    <property type="match status" value="1"/>
</dbReference>
<reference evidence="1 2" key="1">
    <citation type="submission" date="2018-03" db="EMBL/GenBank/DDBJ databases">
        <title>Cereibacter changlensis.</title>
        <authorList>
            <person name="Meyer T.E."/>
            <person name="Miller S."/>
            <person name="Lodha T."/>
            <person name="Gandham S."/>
            <person name="Chintalapati S."/>
            <person name="Chintalapati V.R."/>
        </authorList>
    </citation>
    <scope>NUCLEOTIDE SEQUENCE [LARGE SCALE GENOMIC DNA]</scope>
    <source>
        <strain evidence="1 2">JA139</strain>
    </source>
</reference>
<protein>
    <recommendedName>
        <fullName evidence="3">Lipoprotein</fullName>
    </recommendedName>
</protein>
<comment type="caution">
    <text evidence="1">The sequence shown here is derived from an EMBL/GenBank/DDBJ whole genome shotgun (WGS) entry which is preliminary data.</text>
</comment>
<evidence type="ECO:0000313" key="1">
    <source>
        <dbReference type="EMBL" id="PTE22268.1"/>
    </source>
</evidence>
<keyword evidence="2" id="KW-1185">Reference proteome</keyword>
<dbReference type="EMBL" id="PZKG01000026">
    <property type="protein sequence ID" value="PTE22268.1"/>
    <property type="molecule type" value="Genomic_DNA"/>
</dbReference>
<dbReference type="AlphaFoldDB" id="A0A2T4JWI0"/>
<dbReference type="OrthoDB" id="7773807at2"/>
<gene>
    <name evidence="1" type="ORF">C5F48_08160</name>
</gene>